<evidence type="ECO:0000313" key="1">
    <source>
        <dbReference type="EMBL" id="KAF2654315.1"/>
    </source>
</evidence>
<dbReference type="InterPro" id="IPR029058">
    <property type="entry name" value="AB_hydrolase_fold"/>
</dbReference>
<dbReference type="SUPFAM" id="SSF53474">
    <property type="entry name" value="alpha/beta-Hydrolases"/>
    <property type="match status" value="1"/>
</dbReference>
<dbReference type="Gene3D" id="3.40.50.1820">
    <property type="entry name" value="alpha/beta hydrolase"/>
    <property type="match status" value="1"/>
</dbReference>
<dbReference type="EMBL" id="MU004366">
    <property type="protein sequence ID" value="KAF2654315.1"/>
    <property type="molecule type" value="Genomic_DNA"/>
</dbReference>
<evidence type="ECO:0008006" key="3">
    <source>
        <dbReference type="Google" id="ProtNLM"/>
    </source>
</evidence>
<evidence type="ECO:0000313" key="2">
    <source>
        <dbReference type="Proteomes" id="UP000799324"/>
    </source>
</evidence>
<dbReference type="OrthoDB" id="2152248at2759"/>
<sequence length="350" mass="37948">MDASKNPIESASTPAVSAQTITIAGILVTIHGLTELPPSTTSVACLWLLHPRLQTQATMTPIATQVLRAWHARSSNPSPSTKGLIALSFDQRNHGTRLVDPLHNEAWRQGNPRHAPDMFSSFHGTATDTSHLISHLSSYILHTRSAPPITQHLCLGVSLGGHAAWHCVLSDPRISAAVVVIGCPDYTRLLTDRARFSKRDSYTESTPPGATFLGSQDFPQGLVDAVAQYDPAGLLLPGSFDPAAPEGLVPEPGKAKIDRMRVLIRERLHGKQILNLYGKSDKLVPYAAGEPFLKKFKEVLAEDPSLNVEFEDVGYKGVGHKFDSAMAEKATAWICGVLERDERTSTASKI</sequence>
<dbReference type="PANTHER" id="PTHR47381">
    <property type="entry name" value="ALPHA/BETA-HYDROLASES SUPERFAMILY PROTEIN"/>
    <property type="match status" value="1"/>
</dbReference>
<accession>A0A6A6T2S1</accession>
<proteinExistence type="predicted"/>
<reference evidence="1" key="1">
    <citation type="journal article" date="2020" name="Stud. Mycol.">
        <title>101 Dothideomycetes genomes: a test case for predicting lifestyles and emergence of pathogens.</title>
        <authorList>
            <person name="Haridas S."/>
            <person name="Albert R."/>
            <person name="Binder M."/>
            <person name="Bloem J."/>
            <person name="Labutti K."/>
            <person name="Salamov A."/>
            <person name="Andreopoulos B."/>
            <person name="Baker S."/>
            <person name="Barry K."/>
            <person name="Bills G."/>
            <person name="Bluhm B."/>
            <person name="Cannon C."/>
            <person name="Castanera R."/>
            <person name="Culley D."/>
            <person name="Daum C."/>
            <person name="Ezra D."/>
            <person name="Gonzalez J."/>
            <person name="Henrissat B."/>
            <person name="Kuo A."/>
            <person name="Liang C."/>
            <person name="Lipzen A."/>
            <person name="Lutzoni F."/>
            <person name="Magnuson J."/>
            <person name="Mondo S."/>
            <person name="Nolan M."/>
            <person name="Ohm R."/>
            <person name="Pangilinan J."/>
            <person name="Park H.-J."/>
            <person name="Ramirez L."/>
            <person name="Alfaro M."/>
            <person name="Sun H."/>
            <person name="Tritt A."/>
            <person name="Yoshinaga Y."/>
            <person name="Zwiers L.-H."/>
            <person name="Turgeon B."/>
            <person name="Goodwin S."/>
            <person name="Spatafora J."/>
            <person name="Crous P."/>
            <person name="Grigoriev I."/>
        </authorList>
    </citation>
    <scope>NUCLEOTIDE SEQUENCE</scope>
    <source>
        <strain evidence="1">CBS 122681</strain>
    </source>
</reference>
<dbReference type="Proteomes" id="UP000799324">
    <property type="component" value="Unassembled WGS sequence"/>
</dbReference>
<keyword evidence="2" id="KW-1185">Reference proteome</keyword>
<organism evidence="1 2">
    <name type="scientific">Lophiostoma macrostomum CBS 122681</name>
    <dbReference type="NCBI Taxonomy" id="1314788"/>
    <lineage>
        <taxon>Eukaryota</taxon>
        <taxon>Fungi</taxon>
        <taxon>Dikarya</taxon>
        <taxon>Ascomycota</taxon>
        <taxon>Pezizomycotina</taxon>
        <taxon>Dothideomycetes</taxon>
        <taxon>Pleosporomycetidae</taxon>
        <taxon>Pleosporales</taxon>
        <taxon>Lophiostomataceae</taxon>
        <taxon>Lophiostoma</taxon>
    </lineage>
</organism>
<name>A0A6A6T2S1_9PLEO</name>
<dbReference type="PANTHER" id="PTHR47381:SF3">
    <property type="entry name" value="ALPHA_BETA-HYDROLASES SUPERFAMILY PROTEIN"/>
    <property type="match status" value="1"/>
</dbReference>
<protein>
    <recommendedName>
        <fullName evidence="3">Alpha/beta-hydrolase</fullName>
    </recommendedName>
</protein>
<dbReference type="AlphaFoldDB" id="A0A6A6T2S1"/>
<gene>
    <name evidence="1" type="ORF">K491DRAFT_693960</name>
</gene>